<comment type="caution">
    <text evidence="2">The sequence shown here is derived from an EMBL/GenBank/DDBJ whole genome shotgun (WGS) entry which is preliminary data.</text>
</comment>
<evidence type="ECO:0000313" key="2">
    <source>
        <dbReference type="EMBL" id="KAJ1116140.1"/>
    </source>
</evidence>
<reference evidence="2" key="1">
    <citation type="journal article" date="2022" name="bioRxiv">
        <title>Sequencing and chromosome-scale assembly of the giantPleurodeles waltlgenome.</title>
        <authorList>
            <person name="Brown T."/>
            <person name="Elewa A."/>
            <person name="Iarovenko S."/>
            <person name="Subramanian E."/>
            <person name="Araus A.J."/>
            <person name="Petzold A."/>
            <person name="Susuki M."/>
            <person name="Suzuki K.-i.T."/>
            <person name="Hayashi T."/>
            <person name="Toyoda A."/>
            <person name="Oliveira C."/>
            <person name="Osipova E."/>
            <person name="Leigh N.D."/>
            <person name="Simon A."/>
            <person name="Yun M.H."/>
        </authorList>
    </citation>
    <scope>NUCLEOTIDE SEQUENCE</scope>
    <source>
        <strain evidence="2">20211129_DDA</strain>
        <tissue evidence="2">Liver</tissue>
    </source>
</reference>
<sequence length="74" mass="7872">MTTMIVVTIAFTRLSSAGTTTMKAIDEDFTTVDATIDNSSVNCSIVNGTTVDDIAKEGIVNSKTNNVYYDDQAA</sequence>
<gene>
    <name evidence="2" type="ORF">NDU88_004359</name>
</gene>
<dbReference type="EMBL" id="JANPWB010000012">
    <property type="protein sequence ID" value="KAJ1116140.1"/>
    <property type="molecule type" value="Genomic_DNA"/>
</dbReference>
<organism evidence="2 3">
    <name type="scientific">Pleurodeles waltl</name>
    <name type="common">Iberian ribbed newt</name>
    <dbReference type="NCBI Taxonomy" id="8319"/>
    <lineage>
        <taxon>Eukaryota</taxon>
        <taxon>Metazoa</taxon>
        <taxon>Chordata</taxon>
        <taxon>Craniata</taxon>
        <taxon>Vertebrata</taxon>
        <taxon>Euteleostomi</taxon>
        <taxon>Amphibia</taxon>
        <taxon>Batrachia</taxon>
        <taxon>Caudata</taxon>
        <taxon>Salamandroidea</taxon>
        <taxon>Salamandridae</taxon>
        <taxon>Pleurodelinae</taxon>
        <taxon>Pleurodeles</taxon>
    </lineage>
</organism>
<feature type="chain" id="PRO_5043328130" evidence="1">
    <location>
        <begin position="18"/>
        <end position="74"/>
    </location>
</feature>
<proteinExistence type="predicted"/>
<dbReference type="Proteomes" id="UP001066276">
    <property type="component" value="Chromosome 8"/>
</dbReference>
<feature type="signal peptide" evidence="1">
    <location>
        <begin position="1"/>
        <end position="17"/>
    </location>
</feature>
<protein>
    <submittedName>
        <fullName evidence="2">Uncharacterized protein</fullName>
    </submittedName>
</protein>
<evidence type="ECO:0000256" key="1">
    <source>
        <dbReference type="SAM" id="SignalP"/>
    </source>
</evidence>
<evidence type="ECO:0000313" key="3">
    <source>
        <dbReference type="Proteomes" id="UP001066276"/>
    </source>
</evidence>
<dbReference type="AlphaFoldDB" id="A0AAV7NMG1"/>
<keyword evidence="1" id="KW-0732">Signal</keyword>
<name>A0AAV7NMG1_PLEWA</name>
<keyword evidence="3" id="KW-1185">Reference proteome</keyword>
<accession>A0AAV7NMG1</accession>